<dbReference type="Proteomes" id="UP000178690">
    <property type="component" value="Unassembled WGS sequence"/>
</dbReference>
<keyword evidence="5 9" id="KW-0067">ATP-binding</keyword>
<dbReference type="InterPro" id="IPR041445">
    <property type="entry name" value="AAA_lid_4"/>
</dbReference>
<dbReference type="Pfam" id="PF05496">
    <property type="entry name" value="RuvB_N"/>
    <property type="match status" value="1"/>
</dbReference>
<dbReference type="Gene3D" id="1.10.10.10">
    <property type="entry name" value="Winged helix-like DNA-binding domain superfamily/Winged helix DNA-binding domain"/>
    <property type="match status" value="1"/>
</dbReference>
<feature type="binding site" evidence="9">
    <location>
        <position position="182"/>
    </location>
    <ligand>
        <name>ATP</name>
        <dbReference type="ChEBI" id="CHEBI:30616"/>
    </ligand>
</feature>
<feature type="binding site" evidence="9">
    <location>
        <position position="219"/>
    </location>
    <ligand>
        <name>ATP</name>
        <dbReference type="ChEBI" id="CHEBI:30616"/>
    </ligand>
</feature>
<proteinExistence type="inferred from homology"/>
<dbReference type="SUPFAM" id="SSF52540">
    <property type="entry name" value="P-loop containing nucleoside triphosphate hydrolases"/>
    <property type="match status" value="1"/>
</dbReference>
<dbReference type="SUPFAM" id="SSF46785">
    <property type="entry name" value="Winged helix' DNA-binding domain"/>
    <property type="match status" value="1"/>
</dbReference>
<comment type="caution">
    <text evidence="9">Lacks conserved residue(s) required for the propagation of feature annotation.</text>
</comment>
<dbReference type="GO" id="GO:0009378">
    <property type="term" value="F:four-way junction helicase activity"/>
    <property type="evidence" value="ECO:0007669"/>
    <property type="project" value="InterPro"/>
</dbReference>
<dbReference type="PANTHER" id="PTHR42848:SF1">
    <property type="entry name" value="HOLLIDAY JUNCTION BRANCH MIGRATION COMPLEX SUBUNIT RUVB"/>
    <property type="match status" value="1"/>
</dbReference>
<dbReference type="Gene3D" id="1.10.8.60">
    <property type="match status" value="1"/>
</dbReference>
<dbReference type="InterPro" id="IPR027417">
    <property type="entry name" value="P-loop_NTPase"/>
</dbReference>
<comment type="function">
    <text evidence="9">The RuvA-RuvB-RuvC complex processes Holliday junction (HJ) DNA during genetic recombination and DNA repair, while the RuvA-RuvB complex plays an important role in the rescue of blocked DNA replication forks via replication fork reversal (RFR). RuvA specifically binds to HJ cruciform DNA, conferring on it an open structure. The RuvB hexamer acts as an ATP-dependent pump, pulling dsDNA into and through the RuvAB complex. RuvB forms 2 homohexamers on either side of HJ DNA bound by 1 or 2 RuvA tetramers; 4 subunits per hexamer contact DNA at a time. Coordinated motions by a converter formed by DNA-disengaged RuvB subunits stimulates ATP hydrolysis and nucleotide exchange. Immobilization of the converter enables RuvB to convert the ATP-contained energy into a lever motion, pulling 2 nucleotides of DNA out of the RuvA tetramer per ATP hydrolyzed, thus driving DNA branch migration. The RuvB motors rotate together with the DNA substrate, which together with the progressing nucleotide cycle form the mechanistic basis for DNA recombination by continuous HJ branch migration. Branch migration allows RuvC to scan DNA until it finds its consensus sequence, where it cleaves and resolves cruciform DNA.</text>
</comment>
<evidence type="ECO:0000256" key="9">
    <source>
        <dbReference type="HAMAP-Rule" id="MF_00016"/>
    </source>
</evidence>
<comment type="similarity">
    <text evidence="9">Belongs to the RuvB family.</text>
</comment>
<organism evidence="11 12">
    <name type="scientific">Terrybacteria sp. (strain RIFCSPHIGHO2_01_FULL_58_15)</name>
    <dbReference type="NCBI Taxonomy" id="1802363"/>
    <lineage>
        <taxon>Bacteria</taxon>
        <taxon>Candidatus Terryibacteriota</taxon>
    </lineage>
</organism>
<dbReference type="GO" id="GO:0005737">
    <property type="term" value="C:cytoplasm"/>
    <property type="evidence" value="ECO:0007669"/>
    <property type="project" value="UniProtKB-SubCell"/>
</dbReference>
<dbReference type="InterPro" id="IPR003593">
    <property type="entry name" value="AAA+_ATPase"/>
</dbReference>
<sequence length="342" mass="37304">MRKHITDPASGPEEIDLELTLRPRSFSEYVGQEPVKRNLSVSMAAARMRADVLEHILLAGPPGLGKTTLAHLIAREMQANLRATSGPAIERVGDLASILTNLEDQDILFIDEAHRLPRVVEEVLYPAMEERSLDIVLGKGTAARTLKLPLPRFTLIAATTRSGLLSSPLRSRFGQSFRLAFYAEEEIEQILARSASLLSITIDAPARRTIACASRMTPRVANRLLKRLRDLAQVEAGNADAAISQQIAERGLQMLGVDERGLEELDRAVLATIIERFHGGPAGLSGIAAVLNEDEGTIEDVVEPYLLQLGMLERTARGRVATPAAYTHLNLPLPEGQPTLLP</sequence>
<feature type="binding site" evidence="9">
    <location>
        <position position="172"/>
    </location>
    <ligand>
        <name>ATP</name>
        <dbReference type="ChEBI" id="CHEBI:30616"/>
    </ligand>
</feature>
<evidence type="ECO:0000313" key="12">
    <source>
        <dbReference type="Proteomes" id="UP000178690"/>
    </source>
</evidence>
<name>A0A1G2PM27_TERXR</name>
<keyword evidence="4 9" id="KW-0378">Hydrolase</keyword>
<evidence type="ECO:0000256" key="3">
    <source>
        <dbReference type="ARBA" id="ARBA00022763"/>
    </source>
</evidence>
<feature type="binding site" evidence="9">
    <location>
        <position position="63"/>
    </location>
    <ligand>
        <name>ATP</name>
        <dbReference type="ChEBI" id="CHEBI:30616"/>
    </ligand>
</feature>
<feature type="binding site" evidence="9">
    <location>
        <position position="67"/>
    </location>
    <ligand>
        <name>Mg(2+)</name>
        <dbReference type="ChEBI" id="CHEBI:18420"/>
    </ligand>
</feature>
<keyword evidence="2 9" id="KW-0547">Nucleotide-binding</keyword>
<dbReference type="InterPro" id="IPR004605">
    <property type="entry name" value="DNA_helicase_Holl-junc_RuvB"/>
</dbReference>
<dbReference type="GO" id="GO:0048476">
    <property type="term" value="C:Holliday junction resolvase complex"/>
    <property type="evidence" value="ECO:0007669"/>
    <property type="project" value="UniProtKB-UniRule"/>
</dbReference>
<dbReference type="InterPro" id="IPR036390">
    <property type="entry name" value="WH_DNA-bd_sf"/>
</dbReference>
<evidence type="ECO:0000256" key="8">
    <source>
        <dbReference type="ARBA" id="ARBA00023204"/>
    </source>
</evidence>
<feature type="binding site" evidence="9">
    <location>
        <position position="66"/>
    </location>
    <ligand>
        <name>ATP</name>
        <dbReference type="ChEBI" id="CHEBI:30616"/>
    </ligand>
</feature>
<feature type="region of interest" description="Head domain (RuvB-H)" evidence="9">
    <location>
        <begin position="259"/>
        <end position="342"/>
    </location>
</feature>
<evidence type="ECO:0000256" key="2">
    <source>
        <dbReference type="ARBA" id="ARBA00022741"/>
    </source>
</evidence>
<keyword evidence="11" id="KW-0347">Helicase</keyword>
<comment type="subcellular location">
    <subcellularLocation>
        <location evidence="9">Cytoplasm</location>
    </subcellularLocation>
</comment>
<dbReference type="InterPro" id="IPR036388">
    <property type="entry name" value="WH-like_DNA-bd_sf"/>
</dbReference>
<feature type="binding site" evidence="9">
    <location>
        <position position="68"/>
    </location>
    <ligand>
        <name>ATP</name>
        <dbReference type="ChEBI" id="CHEBI:30616"/>
    </ligand>
</feature>
<comment type="catalytic activity">
    <reaction evidence="9">
        <text>ATP + H2O = ADP + phosphate + H(+)</text>
        <dbReference type="Rhea" id="RHEA:13065"/>
        <dbReference type="ChEBI" id="CHEBI:15377"/>
        <dbReference type="ChEBI" id="CHEBI:15378"/>
        <dbReference type="ChEBI" id="CHEBI:30616"/>
        <dbReference type="ChEBI" id="CHEBI:43474"/>
        <dbReference type="ChEBI" id="CHEBI:456216"/>
    </reaction>
</comment>
<dbReference type="NCBIfam" id="NF000868">
    <property type="entry name" value="PRK00080.1"/>
    <property type="match status" value="1"/>
</dbReference>
<evidence type="ECO:0000259" key="10">
    <source>
        <dbReference type="SMART" id="SM00382"/>
    </source>
</evidence>
<dbReference type="GO" id="GO:0006310">
    <property type="term" value="P:DNA recombination"/>
    <property type="evidence" value="ECO:0007669"/>
    <property type="project" value="UniProtKB-UniRule"/>
</dbReference>
<dbReference type="Pfam" id="PF05491">
    <property type="entry name" value="WHD_RuvB"/>
    <property type="match status" value="1"/>
</dbReference>
<dbReference type="AlphaFoldDB" id="A0A1G2PM27"/>
<evidence type="ECO:0000256" key="6">
    <source>
        <dbReference type="ARBA" id="ARBA00023125"/>
    </source>
</evidence>
<dbReference type="STRING" id="1802363.A2682_03615"/>
<dbReference type="CDD" id="cd00009">
    <property type="entry name" value="AAA"/>
    <property type="match status" value="1"/>
</dbReference>
<reference evidence="11 12" key="1">
    <citation type="journal article" date="2016" name="Nat. Commun.">
        <title>Thousands of microbial genomes shed light on interconnected biogeochemical processes in an aquifer system.</title>
        <authorList>
            <person name="Anantharaman K."/>
            <person name="Brown C.T."/>
            <person name="Hug L.A."/>
            <person name="Sharon I."/>
            <person name="Castelle C.J."/>
            <person name="Probst A.J."/>
            <person name="Thomas B.C."/>
            <person name="Singh A."/>
            <person name="Wilkins M.J."/>
            <person name="Karaoz U."/>
            <person name="Brodie E.L."/>
            <person name="Williams K.H."/>
            <person name="Hubbard S.S."/>
            <person name="Banfield J.F."/>
        </authorList>
    </citation>
    <scope>NUCLEOTIDE SEQUENCE [LARGE SCALE GENOMIC DNA]</scope>
    <source>
        <strain evidence="12">RIFCSPHIGHO2_01_FULL_58_15</strain>
    </source>
</reference>
<keyword evidence="3 9" id="KW-0227">DNA damage</keyword>
<accession>A0A1G2PM27</accession>
<dbReference type="GO" id="GO:0005524">
    <property type="term" value="F:ATP binding"/>
    <property type="evidence" value="ECO:0007669"/>
    <property type="project" value="UniProtKB-UniRule"/>
</dbReference>
<feature type="region of interest" description="Large ATPase domain (RuvB-L)" evidence="9">
    <location>
        <begin position="2"/>
        <end position="182"/>
    </location>
</feature>
<feature type="binding site" evidence="9">
    <location>
        <position position="314"/>
    </location>
    <ligand>
        <name>DNA</name>
        <dbReference type="ChEBI" id="CHEBI:16991"/>
    </ligand>
</feature>
<dbReference type="InterPro" id="IPR008824">
    <property type="entry name" value="RuvB-like_N"/>
</dbReference>
<gene>
    <name evidence="9" type="primary">ruvB</name>
    <name evidence="11" type="ORF">A2682_03615</name>
</gene>
<feature type="binding site" evidence="9">
    <location>
        <position position="319"/>
    </location>
    <ligand>
        <name>DNA</name>
        <dbReference type="ChEBI" id="CHEBI:16991"/>
    </ligand>
</feature>
<dbReference type="InterPro" id="IPR008823">
    <property type="entry name" value="RuvB_wg_C"/>
</dbReference>
<dbReference type="EMBL" id="MHST01000010">
    <property type="protein sequence ID" value="OHA49394.1"/>
    <property type="molecule type" value="Genomic_DNA"/>
</dbReference>
<dbReference type="SMART" id="SM00382">
    <property type="entry name" value="AAA"/>
    <property type="match status" value="1"/>
</dbReference>
<evidence type="ECO:0000313" key="11">
    <source>
        <dbReference type="EMBL" id="OHA49394.1"/>
    </source>
</evidence>
<comment type="subunit">
    <text evidence="9">Homohexamer. Forms an RuvA(8)-RuvB(12)-Holliday junction (HJ) complex. HJ DNA is sandwiched between 2 RuvA tetramers; dsDNA enters through RuvA and exits via RuvB. An RuvB hexamer assembles on each DNA strand where it exits the tetramer. Each RuvB hexamer is contacted by two RuvA subunits (via domain III) on 2 adjacent RuvB subunits; this complex drives branch migration. In the full resolvosome a probable DNA-RuvA(4)-RuvB(12)-RuvC(2) complex forms which resolves the HJ.</text>
</comment>
<dbReference type="GO" id="GO:0016887">
    <property type="term" value="F:ATP hydrolysis activity"/>
    <property type="evidence" value="ECO:0007669"/>
    <property type="project" value="RHEA"/>
</dbReference>
<dbReference type="GO" id="GO:0000400">
    <property type="term" value="F:four-way junction DNA binding"/>
    <property type="evidence" value="ECO:0007669"/>
    <property type="project" value="UniProtKB-UniRule"/>
</dbReference>
<dbReference type="NCBIfam" id="TIGR00635">
    <property type="entry name" value="ruvB"/>
    <property type="match status" value="1"/>
</dbReference>
<feature type="binding site" evidence="9">
    <location>
        <position position="67"/>
    </location>
    <ligand>
        <name>ATP</name>
        <dbReference type="ChEBI" id="CHEBI:30616"/>
    </ligand>
</feature>
<evidence type="ECO:0000256" key="7">
    <source>
        <dbReference type="ARBA" id="ARBA00023172"/>
    </source>
</evidence>
<protein>
    <recommendedName>
        <fullName evidence="9">Holliday junction branch migration complex subunit RuvB</fullName>
        <ecNumber evidence="9">3.6.4.-</ecNumber>
    </recommendedName>
</protein>
<feature type="binding site" evidence="9">
    <location>
        <position position="21"/>
    </location>
    <ligand>
        <name>ATP</name>
        <dbReference type="ChEBI" id="CHEBI:30616"/>
    </ligand>
</feature>
<dbReference type="Gene3D" id="3.40.50.300">
    <property type="entry name" value="P-loop containing nucleotide triphosphate hydrolases"/>
    <property type="match status" value="1"/>
</dbReference>
<feature type="binding site" evidence="9">
    <location>
        <position position="22"/>
    </location>
    <ligand>
        <name>ATP</name>
        <dbReference type="ChEBI" id="CHEBI:30616"/>
    </ligand>
</feature>
<keyword evidence="8 9" id="KW-0234">DNA repair</keyword>
<evidence type="ECO:0000256" key="5">
    <source>
        <dbReference type="ARBA" id="ARBA00022840"/>
    </source>
</evidence>
<dbReference type="Pfam" id="PF17864">
    <property type="entry name" value="AAA_lid_4"/>
    <property type="match status" value="1"/>
</dbReference>
<evidence type="ECO:0000256" key="4">
    <source>
        <dbReference type="ARBA" id="ARBA00022801"/>
    </source>
</evidence>
<comment type="caution">
    <text evidence="11">The sequence shown here is derived from an EMBL/GenBank/DDBJ whole genome shotgun (WGS) entry which is preliminary data.</text>
</comment>
<feature type="domain" description="AAA+ ATPase" evidence="10">
    <location>
        <begin position="52"/>
        <end position="183"/>
    </location>
</feature>
<dbReference type="PANTHER" id="PTHR42848">
    <property type="match status" value="1"/>
</dbReference>
<dbReference type="GO" id="GO:0006281">
    <property type="term" value="P:DNA repair"/>
    <property type="evidence" value="ECO:0007669"/>
    <property type="project" value="UniProtKB-UniRule"/>
</dbReference>
<keyword evidence="1 9" id="KW-0963">Cytoplasm</keyword>
<dbReference type="EC" id="3.6.4.-" evidence="9"/>
<keyword evidence="7 9" id="KW-0233">DNA recombination</keyword>
<dbReference type="HAMAP" id="MF_00016">
    <property type="entry name" value="DNA_HJ_migration_RuvB"/>
    <property type="match status" value="1"/>
</dbReference>
<comment type="domain">
    <text evidence="9">Has 3 domains, the large (RuvB-L) and small ATPase (RuvB-S) domains and the C-terminal head (RuvB-H) domain. The head domain binds DNA, while the ATPase domains jointly bind ATP, ADP or are empty depending on the state of the subunit in the translocation cycle. During a single DNA translocation step the structure of each domain remains the same, but their relative positions change.</text>
</comment>
<keyword evidence="6 9" id="KW-0238">DNA-binding</keyword>
<evidence type="ECO:0000256" key="1">
    <source>
        <dbReference type="ARBA" id="ARBA00022490"/>
    </source>
</evidence>